<dbReference type="Proteomes" id="UP001150614">
    <property type="component" value="Unassembled WGS sequence"/>
</dbReference>
<dbReference type="GeneID" id="86984134"/>
<sequence length="94" mass="10610">MQIVMFMGALVGFTGLNFRILCHVFSSEKISQVACLFSNPLTTCAHYSVRFAPVDWRSSFPALQRTGNGWIDRCVGDFKSLERVAMEQKMLTLT</sequence>
<proteinExistence type="predicted"/>
<gene>
    <name evidence="1" type="ORF">NMG11_21885</name>
</gene>
<keyword evidence="2" id="KW-1185">Reference proteome</keyword>
<evidence type="ECO:0000313" key="1">
    <source>
        <dbReference type="EMBL" id="MDD1946480.1"/>
    </source>
</evidence>
<reference evidence="1" key="1">
    <citation type="submission" date="2022-07" db="EMBL/GenBank/DDBJ databases">
        <title>Draft genome of Pseudomonas carnis strain LP isolated from cheese.</title>
        <authorList>
            <person name="Wolfe B.E."/>
        </authorList>
    </citation>
    <scope>NUCLEOTIDE SEQUENCE</scope>
    <source>
        <strain evidence="1">LP</strain>
    </source>
</reference>
<protein>
    <recommendedName>
        <fullName evidence="3">Secreted protein</fullName>
    </recommendedName>
</protein>
<evidence type="ECO:0008006" key="3">
    <source>
        <dbReference type="Google" id="ProtNLM"/>
    </source>
</evidence>
<comment type="caution">
    <text evidence="1">The sequence shown here is derived from an EMBL/GenBank/DDBJ whole genome shotgun (WGS) entry which is preliminary data.</text>
</comment>
<evidence type="ECO:0000313" key="2">
    <source>
        <dbReference type="Proteomes" id="UP001150614"/>
    </source>
</evidence>
<dbReference type="RefSeq" id="WP_125919887.1">
    <property type="nucleotide sequence ID" value="NZ_BQHG01000016.1"/>
</dbReference>
<name>A0ABT5RKG6_9PSED</name>
<organism evidence="1 2">
    <name type="scientific">Pseudomonas carnis</name>
    <dbReference type="NCBI Taxonomy" id="2487355"/>
    <lineage>
        <taxon>Bacteria</taxon>
        <taxon>Pseudomonadati</taxon>
        <taxon>Pseudomonadota</taxon>
        <taxon>Gammaproteobacteria</taxon>
        <taxon>Pseudomonadales</taxon>
        <taxon>Pseudomonadaceae</taxon>
        <taxon>Pseudomonas</taxon>
    </lineage>
</organism>
<accession>A0ABT5RKG6</accession>
<dbReference type="EMBL" id="JANCLL010000029">
    <property type="protein sequence ID" value="MDD1946480.1"/>
    <property type="molecule type" value="Genomic_DNA"/>
</dbReference>